<keyword evidence="1" id="KW-0812">Transmembrane</keyword>
<dbReference type="EMBL" id="PEWY01000113">
    <property type="protein sequence ID" value="PIU36855.1"/>
    <property type="molecule type" value="Genomic_DNA"/>
</dbReference>
<dbReference type="Proteomes" id="UP000230184">
    <property type="component" value="Unassembled WGS sequence"/>
</dbReference>
<dbReference type="AlphaFoldDB" id="A0A2M6YTP8"/>
<feature type="transmembrane region" description="Helical" evidence="1">
    <location>
        <begin position="102"/>
        <end position="122"/>
    </location>
</feature>
<name>A0A2M6YTP8_9BACT</name>
<evidence type="ECO:0000313" key="2">
    <source>
        <dbReference type="EMBL" id="PIU36855.1"/>
    </source>
</evidence>
<feature type="transmembrane region" description="Helical" evidence="1">
    <location>
        <begin position="173"/>
        <end position="201"/>
    </location>
</feature>
<proteinExistence type="predicted"/>
<keyword evidence="1" id="KW-0472">Membrane</keyword>
<protein>
    <recommendedName>
        <fullName evidence="4">Glycosyltransferase RgtA/B/C/D-like domain-containing protein</fullName>
    </recommendedName>
</protein>
<sequence length="371" mass="42647">MRRIYAYLILTAIVLISTIVLWKSVGFLNIYKQYDGALYVIPAKTFYEVDKMDIPNVGFILSLPLSPGYFAAHLPLYPALIRVIREIGVIGGIGGKLGYLKAMVGVNLLATIGLVLFFYYLLKKFKLTNKPLLLATVLLFLPRFLVVRTAGAPESLFMLLILLSLFFFEKSQFWLAGLFGGIATMTKTPGILLFAGYGLVFVEKFIKTRKINWNWLGIVLIPLGLLGVFGLYTKQYGDFFAYFHSGDNIHLTFPFAVFNFQKNWVGTAWLEEIIFYYFMYGLAIINLKDSKYRSFFYFGLVYFIATLFVQHRDISRYSLPLWPLALIAFEKFFTSKKFLIIFICLLPAIFLFAWNMLNYNVMPISDWAPFL</sequence>
<gene>
    <name evidence="2" type="ORF">COT02_03885</name>
</gene>
<evidence type="ECO:0008006" key="4">
    <source>
        <dbReference type="Google" id="ProtNLM"/>
    </source>
</evidence>
<reference evidence="3" key="1">
    <citation type="submission" date="2017-09" db="EMBL/GenBank/DDBJ databases">
        <title>Depth-based differentiation of microbial function through sediment-hosted aquifers and enrichment of novel symbionts in the deep terrestrial subsurface.</title>
        <authorList>
            <person name="Probst A.J."/>
            <person name="Ladd B."/>
            <person name="Jarett J.K."/>
            <person name="Geller-Mcgrath D.E."/>
            <person name="Sieber C.M.K."/>
            <person name="Emerson J.B."/>
            <person name="Anantharaman K."/>
            <person name="Thomas B.C."/>
            <person name="Malmstrom R."/>
            <person name="Stieglmeier M."/>
            <person name="Klingl A."/>
            <person name="Woyke T."/>
            <person name="Ryan C.M."/>
            <person name="Banfield J.F."/>
        </authorList>
    </citation>
    <scope>NUCLEOTIDE SEQUENCE [LARGE SCALE GENOMIC DNA]</scope>
</reference>
<organism evidence="2 3">
    <name type="scientific">Candidatus Roizmanbacteria bacterium CG07_land_8_20_14_0_80_34_15</name>
    <dbReference type="NCBI Taxonomy" id="1974849"/>
    <lineage>
        <taxon>Bacteria</taxon>
        <taxon>Candidatus Roizmaniibacteriota</taxon>
    </lineage>
</organism>
<feature type="transmembrane region" description="Helical" evidence="1">
    <location>
        <begin position="213"/>
        <end position="232"/>
    </location>
</feature>
<accession>A0A2M6YTP8</accession>
<feature type="transmembrane region" description="Helical" evidence="1">
    <location>
        <begin position="268"/>
        <end position="287"/>
    </location>
</feature>
<feature type="transmembrane region" description="Helical" evidence="1">
    <location>
        <begin position="7"/>
        <end position="25"/>
    </location>
</feature>
<feature type="transmembrane region" description="Helical" evidence="1">
    <location>
        <begin position="134"/>
        <end position="167"/>
    </location>
</feature>
<evidence type="ECO:0000313" key="3">
    <source>
        <dbReference type="Proteomes" id="UP000230184"/>
    </source>
</evidence>
<evidence type="ECO:0000256" key="1">
    <source>
        <dbReference type="SAM" id="Phobius"/>
    </source>
</evidence>
<comment type="caution">
    <text evidence="2">The sequence shown here is derived from an EMBL/GenBank/DDBJ whole genome shotgun (WGS) entry which is preliminary data.</text>
</comment>
<feature type="transmembrane region" description="Helical" evidence="1">
    <location>
        <begin position="294"/>
        <end position="311"/>
    </location>
</feature>
<keyword evidence="1" id="KW-1133">Transmembrane helix</keyword>
<feature type="transmembrane region" description="Helical" evidence="1">
    <location>
        <begin position="338"/>
        <end position="357"/>
    </location>
</feature>